<feature type="transmembrane region" description="Helical" evidence="1">
    <location>
        <begin position="90"/>
        <end position="110"/>
    </location>
</feature>
<dbReference type="GeneID" id="28959585"/>
<dbReference type="VEuPathDB" id="FungiDB:FOXG_18879"/>
<keyword evidence="1" id="KW-1133">Transmembrane helix</keyword>
<dbReference type="EMBL" id="DS231699">
    <property type="protein sequence ID" value="KNB01436.1"/>
    <property type="molecule type" value="Genomic_DNA"/>
</dbReference>
<dbReference type="OrthoDB" id="5279008at2759"/>
<dbReference type="Proteomes" id="UP000009097">
    <property type="component" value="Unassembled WGS sequence"/>
</dbReference>
<dbReference type="Pfam" id="PF12937">
    <property type="entry name" value="F-box-like"/>
    <property type="match status" value="1"/>
</dbReference>
<name>A0A0J9UT08_FUSO4</name>
<dbReference type="RefSeq" id="XP_018239481.1">
    <property type="nucleotide sequence ID" value="XM_018399021.1"/>
</dbReference>
<evidence type="ECO:0000313" key="4">
    <source>
        <dbReference type="Proteomes" id="UP000009097"/>
    </source>
</evidence>
<evidence type="ECO:0000313" key="3">
    <source>
        <dbReference type="EMBL" id="KNB01436.1"/>
    </source>
</evidence>
<evidence type="ECO:0000259" key="2">
    <source>
        <dbReference type="PROSITE" id="PS50181"/>
    </source>
</evidence>
<dbReference type="AlphaFoldDB" id="A0A0J9UT08"/>
<feature type="domain" description="F-box" evidence="2">
    <location>
        <begin position="1"/>
        <end position="50"/>
    </location>
</feature>
<reference evidence="3" key="2">
    <citation type="journal article" date="2010" name="Nature">
        <title>Comparative genomics reveals mobile pathogenicity chromosomes in Fusarium.</title>
        <authorList>
            <person name="Ma L.J."/>
            <person name="van der Does H.C."/>
            <person name="Borkovich K.A."/>
            <person name="Coleman J.J."/>
            <person name="Daboussi M.J."/>
            <person name="Di Pietro A."/>
            <person name="Dufresne M."/>
            <person name="Freitag M."/>
            <person name="Grabherr M."/>
            <person name="Henrissat B."/>
            <person name="Houterman P.M."/>
            <person name="Kang S."/>
            <person name="Shim W.B."/>
            <person name="Woloshuk C."/>
            <person name="Xie X."/>
            <person name="Xu J.R."/>
            <person name="Antoniw J."/>
            <person name="Baker S.E."/>
            <person name="Bluhm B.H."/>
            <person name="Breakspear A."/>
            <person name="Brown D.W."/>
            <person name="Butchko R.A."/>
            <person name="Chapman S."/>
            <person name="Coulson R."/>
            <person name="Coutinho P.M."/>
            <person name="Danchin E.G."/>
            <person name="Diener A."/>
            <person name="Gale L.R."/>
            <person name="Gardiner D.M."/>
            <person name="Goff S."/>
            <person name="Hammond-Kosack K.E."/>
            <person name="Hilburn K."/>
            <person name="Hua-Van A."/>
            <person name="Jonkers W."/>
            <person name="Kazan K."/>
            <person name="Kodira C.D."/>
            <person name="Koehrsen M."/>
            <person name="Kumar L."/>
            <person name="Lee Y.H."/>
            <person name="Li L."/>
            <person name="Manners J.M."/>
            <person name="Miranda-Saavedra D."/>
            <person name="Mukherjee M."/>
            <person name="Park G."/>
            <person name="Park J."/>
            <person name="Park S.Y."/>
            <person name="Proctor R.H."/>
            <person name="Regev A."/>
            <person name="Ruiz-Roldan M.C."/>
            <person name="Sain D."/>
            <person name="Sakthikumar S."/>
            <person name="Sykes S."/>
            <person name="Schwartz D.C."/>
            <person name="Turgeon B.G."/>
            <person name="Wapinski I."/>
            <person name="Yoder O."/>
            <person name="Young S."/>
            <person name="Zeng Q."/>
            <person name="Zhou S."/>
            <person name="Galagan J."/>
            <person name="Cuomo C.A."/>
            <person name="Kistler H.C."/>
            <person name="Rep M."/>
        </authorList>
    </citation>
    <scope>NUCLEOTIDE SEQUENCE [LARGE SCALE GENOMIC DNA]</scope>
    <source>
        <strain evidence="3">4287</strain>
    </source>
</reference>
<dbReference type="InterPro" id="IPR036047">
    <property type="entry name" value="F-box-like_dom_sf"/>
</dbReference>
<evidence type="ECO:0000256" key="1">
    <source>
        <dbReference type="SAM" id="Phobius"/>
    </source>
</evidence>
<reference evidence="3" key="1">
    <citation type="submission" date="2007-04" db="EMBL/GenBank/DDBJ databases">
        <authorList>
            <consortium name="The Broad Institute Genome Sequencing Platform"/>
            <person name="Birren B."/>
            <person name="Lander E."/>
            <person name="Galagan J."/>
            <person name="Nusbaum C."/>
            <person name="Devon K."/>
            <person name="Ma L.-J."/>
            <person name="Jaffe D."/>
            <person name="Butler J."/>
            <person name="Alvarez P."/>
            <person name="Gnerre S."/>
            <person name="Grabherr M."/>
            <person name="Kleber M."/>
            <person name="Mauceli E."/>
            <person name="Brockman W."/>
            <person name="MacCallum I.A."/>
            <person name="Young S."/>
            <person name="LaButti K."/>
            <person name="DeCaprio D."/>
            <person name="Crawford M."/>
            <person name="Koehrsen M."/>
            <person name="Engels R."/>
            <person name="Montgomery P."/>
            <person name="Pearson M."/>
            <person name="Howarth C."/>
            <person name="Larson L."/>
            <person name="White J."/>
            <person name="O'Leary S."/>
            <person name="Kodira C."/>
            <person name="Zeng Q."/>
            <person name="Yandava C."/>
            <person name="Alvarado L."/>
            <person name="Kistler C."/>
            <person name="Shim W.-B."/>
            <person name="Kang S."/>
            <person name="Woloshuk C."/>
        </authorList>
    </citation>
    <scope>NUCLEOTIDE SEQUENCE</scope>
    <source>
        <strain evidence="3">4287</strain>
    </source>
</reference>
<dbReference type="InterPro" id="IPR001810">
    <property type="entry name" value="F-box_dom"/>
</dbReference>
<protein>
    <recommendedName>
        <fullName evidence="2">F-box domain-containing protein</fullName>
    </recommendedName>
</protein>
<accession>A0A0J9UT08</accession>
<sequence length="115" mass="13717">MASRLRLPAEIKVLIFRELASEDLLPIRLACRLFRDLAAPLFIDSYFKTWHVMLEKRSLKTSQCQYCSLSVTDQFLAGVRIYLSERWRNFSVILAYIVFDIFDTVLRYHFFRSKK</sequence>
<dbReference type="KEGG" id="fox:FOXG_18879"/>
<dbReference type="SUPFAM" id="SSF81383">
    <property type="entry name" value="F-box domain"/>
    <property type="match status" value="1"/>
</dbReference>
<dbReference type="PROSITE" id="PS50181">
    <property type="entry name" value="FBOX"/>
    <property type="match status" value="1"/>
</dbReference>
<keyword evidence="1" id="KW-0472">Membrane</keyword>
<proteinExistence type="predicted"/>
<organism evidence="3 4">
    <name type="scientific">Fusarium oxysporum f. sp. lycopersici (strain 4287 / CBS 123668 / FGSC 9935 / NRRL 34936)</name>
    <name type="common">Fusarium vascular wilt of tomato</name>
    <dbReference type="NCBI Taxonomy" id="426428"/>
    <lineage>
        <taxon>Eukaryota</taxon>
        <taxon>Fungi</taxon>
        <taxon>Dikarya</taxon>
        <taxon>Ascomycota</taxon>
        <taxon>Pezizomycotina</taxon>
        <taxon>Sordariomycetes</taxon>
        <taxon>Hypocreomycetidae</taxon>
        <taxon>Hypocreales</taxon>
        <taxon>Nectriaceae</taxon>
        <taxon>Fusarium</taxon>
        <taxon>Fusarium oxysporum species complex</taxon>
    </lineage>
</organism>
<keyword evidence="1" id="KW-0812">Transmembrane</keyword>
<gene>
    <name evidence="3" type="ORF">FOXG_18879</name>
</gene>